<evidence type="ECO:0000256" key="3">
    <source>
        <dbReference type="PROSITE-ProRule" id="PRU00169"/>
    </source>
</evidence>
<dbReference type="GO" id="GO:0000160">
    <property type="term" value="P:phosphorelay signal transduction system"/>
    <property type="evidence" value="ECO:0007669"/>
    <property type="project" value="InterPro"/>
</dbReference>
<keyword evidence="3" id="KW-0597">Phosphoprotein</keyword>
<dbReference type="InterPro" id="IPR000160">
    <property type="entry name" value="GGDEF_dom"/>
</dbReference>
<protein>
    <recommendedName>
        <fullName evidence="1">diguanylate cyclase</fullName>
        <ecNumber evidence="1">2.7.7.65</ecNumber>
    </recommendedName>
</protein>
<dbReference type="InterPro" id="IPR011006">
    <property type="entry name" value="CheY-like_superfamily"/>
</dbReference>
<dbReference type="GO" id="GO:1902201">
    <property type="term" value="P:negative regulation of bacterial-type flagellum-dependent cell motility"/>
    <property type="evidence" value="ECO:0007669"/>
    <property type="project" value="TreeGrafter"/>
</dbReference>
<dbReference type="InterPro" id="IPR001789">
    <property type="entry name" value="Sig_transdc_resp-reg_receiver"/>
</dbReference>
<name>A0A521G2G5_9BACT</name>
<dbReference type="PANTHER" id="PTHR45138:SF9">
    <property type="entry name" value="DIGUANYLATE CYCLASE DGCM-RELATED"/>
    <property type="match status" value="1"/>
</dbReference>
<evidence type="ECO:0000313" key="8">
    <source>
        <dbReference type="Proteomes" id="UP000316238"/>
    </source>
</evidence>
<dbReference type="Pfam" id="PF00072">
    <property type="entry name" value="Response_reg"/>
    <property type="match status" value="1"/>
</dbReference>
<dbReference type="InterPro" id="IPR029787">
    <property type="entry name" value="Nucleotide_cyclase"/>
</dbReference>
<organism evidence="7 8">
    <name type="scientific">Candidatus Electronema aureum</name>
    <dbReference type="NCBI Taxonomy" id="2005002"/>
    <lineage>
        <taxon>Bacteria</taxon>
        <taxon>Pseudomonadati</taxon>
        <taxon>Thermodesulfobacteriota</taxon>
        <taxon>Desulfobulbia</taxon>
        <taxon>Desulfobulbales</taxon>
        <taxon>Desulfobulbaceae</taxon>
        <taxon>Candidatus Electronema</taxon>
    </lineage>
</organism>
<dbReference type="Pfam" id="PF00990">
    <property type="entry name" value="GGDEF"/>
    <property type="match status" value="1"/>
</dbReference>
<dbReference type="SUPFAM" id="SSF52172">
    <property type="entry name" value="CheY-like"/>
    <property type="match status" value="1"/>
</dbReference>
<dbReference type="Gene3D" id="3.30.70.270">
    <property type="match status" value="1"/>
</dbReference>
<evidence type="ECO:0000313" key="7">
    <source>
        <dbReference type="EMBL" id="TAA75041.1"/>
    </source>
</evidence>
<dbReference type="InterPro" id="IPR043128">
    <property type="entry name" value="Rev_trsase/Diguanyl_cyclase"/>
</dbReference>
<keyword evidence="4" id="KW-0175">Coiled coil</keyword>
<dbReference type="SMART" id="SM00267">
    <property type="entry name" value="GGDEF"/>
    <property type="match status" value="1"/>
</dbReference>
<dbReference type="PROSITE" id="PS50887">
    <property type="entry name" value="GGDEF"/>
    <property type="match status" value="1"/>
</dbReference>
<evidence type="ECO:0000256" key="1">
    <source>
        <dbReference type="ARBA" id="ARBA00012528"/>
    </source>
</evidence>
<feature type="modified residue" description="4-aspartylphosphate" evidence="3">
    <location>
        <position position="55"/>
    </location>
</feature>
<dbReference type="GO" id="GO:0043709">
    <property type="term" value="P:cell adhesion involved in single-species biofilm formation"/>
    <property type="evidence" value="ECO:0007669"/>
    <property type="project" value="TreeGrafter"/>
</dbReference>
<dbReference type="EC" id="2.7.7.65" evidence="1"/>
<comment type="catalytic activity">
    <reaction evidence="2">
        <text>2 GTP = 3',3'-c-di-GMP + 2 diphosphate</text>
        <dbReference type="Rhea" id="RHEA:24898"/>
        <dbReference type="ChEBI" id="CHEBI:33019"/>
        <dbReference type="ChEBI" id="CHEBI:37565"/>
        <dbReference type="ChEBI" id="CHEBI:58805"/>
        <dbReference type="EC" id="2.7.7.65"/>
    </reaction>
</comment>
<gene>
    <name evidence="7" type="ORF">CDV28_11215</name>
</gene>
<evidence type="ECO:0000259" key="5">
    <source>
        <dbReference type="PROSITE" id="PS50110"/>
    </source>
</evidence>
<dbReference type="Gene3D" id="3.40.50.2300">
    <property type="match status" value="1"/>
</dbReference>
<dbReference type="SMART" id="SM00448">
    <property type="entry name" value="REC"/>
    <property type="match status" value="1"/>
</dbReference>
<keyword evidence="8" id="KW-1185">Reference proteome</keyword>
<dbReference type="GO" id="GO:0052621">
    <property type="term" value="F:diguanylate cyclase activity"/>
    <property type="evidence" value="ECO:0007669"/>
    <property type="project" value="UniProtKB-EC"/>
</dbReference>
<comment type="caution">
    <text evidence="7">The sequence shown here is derived from an EMBL/GenBank/DDBJ whole genome shotgun (WGS) entry which is preliminary data.</text>
</comment>
<feature type="domain" description="GGDEF" evidence="6">
    <location>
        <begin position="187"/>
        <end position="321"/>
    </location>
</feature>
<dbReference type="InterPro" id="IPR050469">
    <property type="entry name" value="Diguanylate_Cyclase"/>
</dbReference>
<dbReference type="SUPFAM" id="SSF55073">
    <property type="entry name" value="Nucleotide cyclase"/>
    <property type="match status" value="1"/>
</dbReference>
<dbReference type="Proteomes" id="UP000316238">
    <property type="component" value="Unassembled WGS sequence"/>
</dbReference>
<evidence type="ECO:0000259" key="6">
    <source>
        <dbReference type="PROSITE" id="PS50887"/>
    </source>
</evidence>
<dbReference type="FunFam" id="3.30.70.270:FF:000001">
    <property type="entry name" value="Diguanylate cyclase domain protein"/>
    <property type="match status" value="1"/>
</dbReference>
<proteinExistence type="predicted"/>
<sequence length="336" mass="38489">MAEQIKILIVDDKPNNLFTLKTVLQEVTAEFVEATSGNDALRELLHHDFALAILDVQMPEMDGYELARLIRGREKTSRLPIIFLSAIYSDSFHIFKGYNSGAVDFITKPFHPEILIGKVLFFIEIYRQQQQLKETISELERTKQLVLEQNRQLERLATHDELTGLCNRRKLAEVMKREVERSRRYGTELSLLMLDLDYFKQVNDSYGHDFGDYVIKEFAARILTGLRSSDFSFRFGGEEFIILLPQTNVSGALIAAEKIRNHCLEQPFANGQFSISMTVSIGIASYQNHQPQQPDDLICCADRALYRAKESGRNRVIVYNSLTNQCADEEPASRQP</sequence>
<feature type="domain" description="Response regulatory" evidence="5">
    <location>
        <begin position="6"/>
        <end position="123"/>
    </location>
</feature>
<evidence type="ECO:0000256" key="4">
    <source>
        <dbReference type="SAM" id="Coils"/>
    </source>
</evidence>
<reference evidence="7" key="1">
    <citation type="submission" date="2017-07" db="EMBL/GenBank/DDBJ databases">
        <title>The cable genome - Insights into the physiology and evolution of filamentous bacteria capable of sulfide oxidation via long distance electron transfer.</title>
        <authorList>
            <person name="Thorup C."/>
            <person name="Bjerg J.T."/>
            <person name="Schreiber L."/>
            <person name="Nielsen L.P."/>
            <person name="Kjeldsen K.U."/>
            <person name="Boesen T."/>
            <person name="Boggild A."/>
            <person name="Meysman F."/>
            <person name="Geelhoed J."/>
            <person name="Schramm A."/>
        </authorList>
    </citation>
    <scope>NUCLEOTIDE SEQUENCE [LARGE SCALE GENOMIC DNA]</scope>
    <source>
        <strain evidence="7">GS</strain>
    </source>
</reference>
<accession>A0A521G2G5</accession>
<dbReference type="AlphaFoldDB" id="A0A521G2G5"/>
<dbReference type="GO" id="GO:0005886">
    <property type="term" value="C:plasma membrane"/>
    <property type="evidence" value="ECO:0007669"/>
    <property type="project" value="TreeGrafter"/>
</dbReference>
<feature type="coiled-coil region" evidence="4">
    <location>
        <begin position="129"/>
        <end position="156"/>
    </location>
</feature>
<evidence type="ECO:0000256" key="2">
    <source>
        <dbReference type="ARBA" id="ARBA00034247"/>
    </source>
</evidence>
<dbReference type="NCBIfam" id="TIGR00254">
    <property type="entry name" value="GGDEF"/>
    <property type="match status" value="1"/>
</dbReference>
<dbReference type="EMBL" id="NQJD01000012">
    <property type="protein sequence ID" value="TAA75041.1"/>
    <property type="molecule type" value="Genomic_DNA"/>
</dbReference>
<dbReference type="PROSITE" id="PS50110">
    <property type="entry name" value="RESPONSE_REGULATORY"/>
    <property type="match status" value="1"/>
</dbReference>
<dbReference type="CDD" id="cd01949">
    <property type="entry name" value="GGDEF"/>
    <property type="match status" value="1"/>
</dbReference>
<dbReference type="PANTHER" id="PTHR45138">
    <property type="entry name" value="REGULATORY COMPONENTS OF SENSORY TRANSDUCTION SYSTEM"/>
    <property type="match status" value="1"/>
</dbReference>